<evidence type="ECO:0000313" key="3">
    <source>
        <dbReference type="Proteomes" id="UP001597135"/>
    </source>
</evidence>
<dbReference type="Proteomes" id="UP001597135">
    <property type="component" value="Unassembled WGS sequence"/>
</dbReference>
<dbReference type="EMBL" id="JBHTMU010000018">
    <property type="protein sequence ID" value="MFD1343052.1"/>
    <property type="molecule type" value="Genomic_DNA"/>
</dbReference>
<dbReference type="PANTHER" id="PTHR23088">
    <property type="entry name" value="NITRILASE-RELATED"/>
    <property type="match status" value="1"/>
</dbReference>
<evidence type="ECO:0000259" key="1">
    <source>
        <dbReference type="PROSITE" id="PS50263"/>
    </source>
</evidence>
<comment type="caution">
    <text evidence="2">The sequence shown here is derived from an EMBL/GenBank/DDBJ whole genome shotgun (WGS) entry which is preliminary data.</text>
</comment>
<feature type="domain" description="CN hydrolase" evidence="1">
    <location>
        <begin position="6"/>
        <end position="241"/>
    </location>
</feature>
<protein>
    <submittedName>
        <fullName evidence="2">Carbon-nitrogen hydrolase family protein</fullName>
    </submittedName>
</protein>
<dbReference type="Pfam" id="PF00795">
    <property type="entry name" value="CN_hydrolase"/>
    <property type="match status" value="1"/>
</dbReference>
<proteinExistence type="predicted"/>
<reference evidence="3" key="1">
    <citation type="journal article" date="2019" name="Int. J. Syst. Evol. Microbiol.">
        <title>The Global Catalogue of Microorganisms (GCM) 10K type strain sequencing project: providing services to taxonomists for standard genome sequencing and annotation.</title>
        <authorList>
            <consortium name="The Broad Institute Genomics Platform"/>
            <consortium name="The Broad Institute Genome Sequencing Center for Infectious Disease"/>
            <person name="Wu L."/>
            <person name="Ma J."/>
        </authorList>
    </citation>
    <scope>NUCLEOTIDE SEQUENCE [LARGE SCALE GENOMIC DNA]</scope>
    <source>
        <strain evidence="3">CCUG 62953</strain>
    </source>
</reference>
<organism evidence="2 3">
    <name type="scientific">Litorisediminicola beolgyonensis</name>
    <dbReference type="NCBI Taxonomy" id="1173614"/>
    <lineage>
        <taxon>Bacteria</taxon>
        <taxon>Pseudomonadati</taxon>
        <taxon>Pseudomonadota</taxon>
        <taxon>Alphaproteobacteria</taxon>
        <taxon>Rhodobacterales</taxon>
        <taxon>Paracoccaceae</taxon>
        <taxon>Litorisediminicola</taxon>
    </lineage>
</organism>
<dbReference type="CDD" id="cd07576">
    <property type="entry name" value="R-amidase_like"/>
    <property type="match status" value="1"/>
</dbReference>
<keyword evidence="2" id="KW-0378">Hydrolase</keyword>
<dbReference type="PANTHER" id="PTHR23088:SF27">
    <property type="entry name" value="DEAMINATED GLUTATHIONE AMIDASE"/>
    <property type="match status" value="1"/>
</dbReference>
<keyword evidence="3" id="KW-1185">Reference proteome</keyword>
<sequence>MTVDGLRIALWQGGGTSGAVRDNLDEIAIRAGQASQEGAGLLVFPECFLTGYVTKSPHDIVEDVTENVTARLARISRETGLALVVGSYAKCNGRLSNAAFVFDPQKGLIGTYRKQMLYGDWEKGIFQRGTAPLTFTFRKWRIGLLICFDVEFPETVRHLARQQCDLIVVPTALMKPFEPVAQHLIATRALENQVFVAYANRTGTEGSQTYLGQSTVAGPDGKTIVAAEGAEECLLLADLYPGGIALARADFVYLDEIGL</sequence>
<accession>A0ABW3ZJW2</accession>
<dbReference type="InterPro" id="IPR044083">
    <property type="entry name" value="RamA-like"/>
</dbReference>
<gene>
    <name evidence="2" type="ORF">ACFQ4E_11530</name>
</gene>
<dbReference type="GO" id="GO:0016787">
    <property type="term" value="F:hydrolase activity"/>
    <property type="evidence" value="ECO:0007669"/>
    <property type="project" value="UniProtKB-KW"/>
</dbReference>
<dbReference type="RefSeq" id="WP_386803647.1">
    <property type="nucleotide sequence ID" value="NZ_JBHTMU010000018.1"/>
</dbReference>
<dbReference type="Gene3D" id="3.60.110.10">
    <property type="entry name" value="Carbon-nitrogen hydrolase"/>
    <property type="match status" value="1"/>
</dbReference>
<dbReference type="InterPro" id="IPR003010">
    <property type="entry name" value="C-N_Hydrolase"/>
</dbReference>
<dbReference type="InterPro" id="IPR036526">
    <property type="entry name" value="C-N_Hydrolase_sf"/>
</dbReference>
<dbReference type="SUPFAM" id="SSF56317">
    <property type="entry name" value="Carbon-nitrogen hydrolase"/>
    <property type="match status" value="1"/>
</dbReference>
<name>A0ABW3ZJW2_9RHOB</name>
<dbReference type="PROSITE" id="PS50263">
    <property type="entry name" value="CN_HYDROLASE"/>
    <property type="match status" value="1"/>
</dbReference>
<evidence type="ECO:0000313" key="2">
    <source>
        <dbReference type="EMBL" id="MFD1343052.1"/>
    </source>
</evidence>